<dbReference type="EMBL" id="JAUJEB010000004">
    <property type="protein sequence ID" value="MDN5214507.1"/>
    <property type="molecule type" value="Genomic_DNA"/>
</dbReference>
<proteinExistence type="predicted"/>
<gene>
    <name evidence="3" type="ORF">QQ020_20670</name>
</gene>
<dbReference type="CDD" id="cd00761">
    <property type="entry name" value="Glyco_tranf_GTA_type"/>
    <property type="match status" value="1"/>
</dbReference>
<dbReference type="InterPro" id="IPR027791">
    <property type="entry name" value="Galactosyl_T_C"/>
</dbReference>
<reference evidence="3" key="1">
    <citation type="submission" date="2023-06" db="EMBL/GenBank/DDBJ databases">
        <title>Genomic of Agaribacillus aureum.</title>
        <authorList>
            <person name="Wang G."/>
        </authorList>
    </citation>
    <scope>NUCLEOTIDE SEQUENCE</scope>
    <source>
        <strain evidence="3">BMA12</strain>
    </source>
</reference>
<dbReference type="Gene3D" id="3.90.550.10">
    <property type="entry name" value="Spore Coat Polysaccharide Biosynthesis Protein SpsA, Chain A"/>
    <property type="match status" value="1"/>
</dbReference>
<dbReference type="Pfam" id="PF02709">
    <property type="entry name" value="Glyco_transf_7C"/>
    <property type="match status" value="1"/>
</dbReference>
<protein>
    <submittedName>
        <fullName evidence="3">Glycosyltransferase family A protein</fullName>
        <ecNumber evidence="3">2.4.-.-</ecNumber>
    </submittedName>
</protein>
<feature type="domain" description="Galactosyltransferase C-terminal" evidence="2">
    <location>
        <begin position="137"/>
        <end position="172"/>
    </location>
</feature>
<dbReference type="GO" id="GO:0016757">
    <property type="term" value="F:glycosyltransferase activity"/>
    <property type="evidence" value="ECO:0007669"/>
    <property type="project" value="UniProtKB-KW"/>
</dbReference>
<organism evidence="3 4">
    <name type="scientific">Agaribacillus aureus</name>
    <dbReference type="NCBI Taxonomy" id="3051825"/>
    <lineage>
        <taxon>Bacteria</taxon>
        <taxon>Pseudomonadati</taxon>
        <taxon>Bacteroidota</taxon>
        <taxon>Cytophagia</taxon>
        <taxon>Cytophagales</taxon>
        <taxon>Splendidivirgaceae</taxon>
        <taxon>Agaribacillus</taxon>
    </lineage>
</organism>
<dbReference type="EC" id="2.4.-.-" evidence="3"/>
<dbReference type="RefSeq" id="WP_346759840.1">
    <property type="nucleotide sequence ID" value="NZ_JAUJEB010000004.1"/>
</dbReference>
<keyword evidence="1 3" id="KW-0808">Transferase</keyword>
<evidence type="ECO:0000256" key="1">
    <source>
        <dbReference type="ARBA" id="ARBA00022679"/>
    </source>
</evidence>
<sequence>MNNIKISFCTTCMNRLHHLKQTLPKNIEENKSYPFIQFVLLDYNSKDGLEKWVRKQMMKYIENDLLLYLKTYDPQYFHTSHAKNMVSLYADGDVICNIDSDNFVGKDFSYYLNKQFNMHKDIFLTGRSPYGSRDTFGKICLKKSDFLLVRGYDESILGYGFEDDDLYTRLERIQRRKVPIMNSQFLRCISHDLNERLTNEYMLNNLQFILLDRLDKEAMEVILLKRDFSFKKGTLIPNKYQTGVPYCLKNKSWQQGVWVDRDNELLLRTDVNGSMTLKTNDGGYIYSSTSHSRKYTFTKLLDQKEIFEALYFYNLITNQEVYEKNKKSGKSNINLSGFGKGIVYKNFDYNKPVNANSIL</sequence>
<accession>A0ABT8L9T8</accession>
<keyword evidence="3" id="KW-0328">Glycosyltransferase</keyword>
<comment type="caution">
    <text evidence="3">The sequence shown here is derived from an EMBL/GenBank/DDBJ whole genome shotgun (WGS) entry which is preliminary data.</text>
</comment>
<evidence type="ECO:0000259" key="2">
    <source>
        <dbReference type="Pfam" id="PF02709"/>
    </source>
</evidence>
<dbReference type="PANTHER" id="PTHR40743:SF1">
    <property type="entry name" value="POSSIBLE GLYCOSYLTRANSFERASE"/>
    <property type="match status" value="1"/>
</dbReference>
<evidence type="ECO:0000313" key="3">
    <source>
        <dbReference type="EMBL" id="MDN5214507.1"/>
    </source>
</evidence>
<dbReference type="SUPFAM" id="SSF53448">
    <property type="entry name" value="Nucleotide-diphospho-sugar transferases"/>
    <property type="match status" value="1"/>
</dbReference>
<keyword evidence="4" id="KW-1185">Reference proteome</keyword>
<dbReference type="PANTHER" id="PTHR40743">
    <property type="entry name" value="NUCLEOTIDE-DIPHOSPHO-SUGAR TRANSFERASE CONTAINING PROTEIN"/>
    <property type="match status" value="1"/>
</dbReference>
<dbReference type="Proteomes" id="UP001172083">
    <property type="component" value="Unassembled WGS sequence"/>
</dbReference>
<name>A0ABT8L9T8_9BACT</name>
<dbReference type="InterPro" id="IPR029044">
    <property type="entry name" value="Nucleotide-diphossugar_trans"/>
</dbReference>
<evidence type="ECO:0000313" key="4">
    <source>
        <dbReference type="Proteomes" id="UP001172083"/>
    </source>
</evidence>